<evidence type="ECO:0000256" key="7">
    <source>
        <dbReference type="ARBA" id="ARBA00022840"/>
    </source>
</evidence>
<dbReference type="Proteomes" id="UP000070352">
    <property type="component" value="Unassembled WGS sequence"/>
</dbReference>
<accession>A0A135L352</accession>
<dbReference type="AlphaFoldDB" id="A0A135L352"/>
<evidence type="ECO:0000313" key="12">
    <source>
        <dbReference type="Proteomes" id="UP000070352"/>
    </source>
</evidence>
<keyword evidence="7 9" id="KW-0067">ATP-binding</keyword>
<evidence type="ECO:0000256" key="2">
    <source>
        <dbReference type="ARBA" id="ARBA00008748"/>
    </source>
</evidence>
<dbReference type="PROSITE" id="PS01076">
    <property type="entry name" value="ACETATE_KINASE_2"/>
    <property type="match status" value="1"/>
</dbReference>
<evidence type="ECO:0000256" key="5">
    <source>
        <dbReference type="ARBA" id="ARBA00022741"/>
    </source>
</evidence>
<dbReference type="CDD" id="cd24011">
    <property type="entry name" value="ASKHA_NBD_BK"/>
    <property type="match status" value="1"/>
</dbReference>
<evidence type="ECO:0000313" key="11">
    <source>
        <dbReference type="EMBL" id="KXG43309.1"/>
    </source>
</evidence>
<dbReference type="GO" id="GO:0006083">
    <property type="term" value="P:acetate metabolic process"/>
    <property type="evidence" value="ECO:0007669"/>
    <property type="project" value="TreeGrafter"/>
</dbReference>
<dbReference type="PANTHER" id="PTHR21060">
    <property type="entry name" value="ACETATE KINASE"/>
    <property type="match status" value="1"/>
</dbReference>
<evidence type="ECO:0000256" key="6">
    <source>
        <dbReference type="ARBA" id="ARBA00022777"/>
    </source>
</evidence>
<dbReference type="PANTHER" id="PTHR21060:SF3">
    <property type="entry name" value="BUTYRATE KINASE 2-RELATED"/>
    <property type="match status" value="1"/>
</dbReference>
<dbReference type="SUPFAM" id="SSF53067">
    <property type="entry name" value="Actin-like ATPase domain"/>
    <property type="match status" value="2"/>
</dbReference>
<proteinExistence type="inferred from homology"/>
<dbReference type="GO" id="GO:0047761">
    <property type="term" value="F:butyrate kinase activity"/>
    <property type="evidence" value="ECO:0007669"/>
    <property type="project" value="UniProtKB-UniRule"/>
</dbReference>
<comment type="similarity">
    <text evidence="2 9 10">Belongs to the acetokinase family.</text>
</comment>
<comment type="catalytic activity">
    <reaction evidence="8 9">
        <text>butanoate + ATP = butanoyl phosphate + ADP</text>
        <dbReference type="Rhea" id="RHEA:13585"/>
        <dbReference type="ChEBI" id="CHEBI:17968"/>
        <dbReference type="ChEBI" id="CHEBI:30616"/>
        <dbReference type="ChEBI" id="CHEBI:58079"/>
        <dbReference type="ChEBI" id="CHEBI:456216"/>
        <dbReference type="EC" id="2.7.2.7"/>
    </reaction>
</comment>
<dbReference type="PIRSF" id="PIRSF036458">
    <property type="entry name" value="Butyrate_kin"/>
    <property type="match status" value="1"/>
</dbReference>
<dbReference type="PRINTS" id="PR00471">
    <property type="entry name" value="ACETATEKNASE"/>
</dbReference>
<comment type="subcellular location">
    <subcellularLocation>
        <location evidence="1 9">Cytoplasm</location>
    </subcellularLocation>
</comment>
<reference evidence="11 12" key="1">
    <citation type="submission" date="2016-02" db="EMBL/GenBank/DDBJ databases">
        <title>Draft Genome for Tepidibacillus decaturensis nov. sp. Strain Z9, an Anaerobic, Moderately Thermophilic and Heterotrophic Bacterium from Deep Subsurface of the Illinois Basin, USA.</title>
        <authorList>
            <person name="Dong Y."/>
            <person name="Chang J.Y."/>
            <person name="Sanford R."/>
            <person name="Fouke B.W."/>
        </authorList>
    </citation>
    <scope>NUCLEOTIDE SEQUENCE [LARGE SCALE GENOMIC DNA]</scope>
    <source>
        <strain evidence="11 12">Z9</strain>
    </source>
</reference>
<dbReference type="GO" id="GO:0008776">
    <property type="term" value="F:acetate kinase activity"/>
    <property type="evidence" value="ECO:0007669"/>
    <property type="project" value="TreeGrafter"/>
</dbReference>
<gene>
    <name evidence="9" type="primary">buk</name>
    <name evidence="11" type="ORF">U473_04235</name>
</gene>
<keyword evidence="4 9" id="KW-0808">Transferase</keyword>
<dbReference type="InterPro" id="IPR000890">
    <property type="entry name" value="Aliphatic_acid_kin_short-chain"/>
</dbReference>
<dbReference type="OrthoDB" id="9771859at2"/>
<keyword evidence="5 9" id="KW-0547">Nucleotide-binding</keyword>
<evidence type="ECO:0000256" key="8">
    <source>
        <dbReference type="ARBA" id="ARBA00048596"/>
    </source>
</evidence>
<dbReference type="HAMAP" id="MF_00542">
    <property type="entry name" value="Butyrate_kinase"/>
    <property type="match status" value="1"/>
</dbReference>
<dbReference type="Pfam" id="PF00871">
    <property type="entry name" value="Acetate_kinase"/>
    <property type="match status" value="1"/>
</dbReference>
<evidence type="ECO:0000256" key="10">
    <source>
        <dbReference type="RuleBase" id="RU003835"/>
    </source>
</evidence>
<sequence>MEQIFRLLVINPGSTSTKIALYDNEKSVFEETLRHDLDELKQFNKVIDQYDFRKNMILETLHNQGINLTKLNAVVGRGGLLKPIPGGTYLVNEHMVKDLKDARYGEHASNLGAMIAYEISKQLNIAAYIVDPVVVDELQAIARISGMPEIKRRSIFHALNQKAVARKVATELNLTYESANFVVCHMGGGITVGAHHHGKVIDVNNGLDGEGPFSPERTGSLPVGDLLSLGFSGQFTQEELKKKISGQGGVVAYLGTNSMVDVEKMITNANEKAKLVWDAMIYQIAKEIGASSAALKGKVDAIILTGGIAYSKTFIDQLVEYIAWIAPVKILPGENELQALAEGGLRVLRGHEQVKEYALEEVYVES</sequence>
<dbReference type="STRING" id="1413211.U473_04235"/>
<keyword evidence="3 9" id="KW-0963">Cytoplasm</keyword>
<evidence type="ECO:0000256" key="4">
    <source>
        <dbReference type="ARBA" id="ARBA00022679"/>
    </source>
</evidence>
<dbReference type="Gene3D" id="3.30.420.40">
    <property type="match status" value="2"/>
</dbReference>
<name>A0A135L352_9BACI</name>
<keyword evidence="6 9" id="KW-0418">Kinase</keyword>
<dbReference type="GO" id="GO:0005524">
    <property type="term" value="F:ATP binding"/>
    <property type="evidence" value="ECO:0007669"/>
    <property type="project" value="UniProtKB-KW"/>
</dbReference>
<dbReference type="GO" id="GO:0005737">
    <property type="term" value="C:cytoplasm"/>
    <property type="evidence" value="ECO:0007669"/>
    <property type="project" value="UniProtKB-SubCell"/>
</dbReference>
<keyword evidence="12" id="KW-1185">Reference proteome</keyword>
<dbReference type="NCBIfam" id="NF002834">
    <property type="entry name" value="PRK03011.1-5"/>
    <property type="match status" value="1"/>
</dbReference>
<evidence type="ECO:0000256" key="1">
    <source>
        <dbReference type="ARBA" id="ARBA00004496"/>
    </source>
</evidence>
<dbReference type="InterPro" id="IPR011245">
    <property type="entry name" value="Butyrate_kin"/>
</dbReference>
<dbReference type="EC" id="2.7.2.7" evidence="9"/>
<dbReference type="NCBIfam" id="TIGR02707">
    <property type="entry name" value="butyr_kinase"/>
    <property type="match status" value="1"/>
</dbReference>
<organism evidence="11 12">
    <name type="scientific">Tepidibacillus decaturensis</name>
    <dbReference type="NCBI Taxonomy" id="1413211"/>
    <lineage>
        <taxon>Bacteria</taxon>
        <taxon>Bacillati</taxon>
        <taxon>Bacillota</taxon>
        <taxon>Bacilli</taxon>
        <taxon>Bacillales</taxon>
        <taxon>Bacillaceae</taxon>
        <taxon>Tepidibacillus</taxon>
    </lineage>
</organism>
<evidence type="ECO:0000256" key="3">
    <source>
        <dbReference type="ARBA" id="ARBA00022490"/>
    </source>
</evidence>
<dbReference type="PROSITE" id="PS01075">
    <property type="entry name" value="ACETATE_KINASE_1"/>
    <property type="match status" value="1"/>
</dbReference>
<evidence type="ECO:0000256" key="9">
    <source>
        <dbReference type="HAMAP-Rule" id="MF_00542"/>
    </source>
</evidence>
<protein>
    <recommendedName>
        <fullName evidence="9">Probable butyrate kinase</fullName>
        <shortName evidence="9">BK</shortName>
        <ecNumber evidence="9">2.7.2.7</ecNumber>
    </recommendedName>
    <alternativeName>
        <fullName evidence="9">Branched-chain carboxylic acid kinase</fullName>
    </alternativeName>
</protein>
<comment type="caution">
    <text evidence="11">The sequence shown here is derived from an EMBL/GenBank/DDBJ whole genome shotgun (WGS) entry which is preliminary data.</text>
</comment>
<dbReference type="InterPro" id="IPR023865">
    <property type="entry name" value="Aliphatic_acid_kinase_CS"/>
</dbReference>
<dbReference type="InterPro" id="IPR043129">
    <property type="entry name" value="ATPase_NBD"/>
</dbReference>
<dbReference type="EMBL" id="LSKU01000001">
    <property type="protein sequence ID" value="KXG43309.1"/>
    <property type="molecule type" value="Genomic_DNA"/>
</dbReference>